<feature type="compositionally biased region" description="Basic residues" evidence="3">
    <location>
        <begin position="1289"/>
        <end position="1302"/>
    </location>
</feature>
<dbReference type="Proteomes" id="UP000184499">
    <property type="component" value="Unassembled WGS sequence"/>
</dbReference>
<dbReference type="GeneID" id="93574197"/>
<keyword evidence="6" id="KW-1185">Reference proteome</keyword>
<dbReference type="InterPro" id="IPR036236">
    <property type="entry name" value="Znf_C2H2_sf"/>
</dbReference>
<evidence type="ECO:0000256" key="1">
    <source>
        <dbReference type="ARBA" id="ARBA00022737"/>
    </source>
</evidence>
<name>A0A1L9URC3_ASPBC</name>
<dbReference type="Gene3D" id="3.30.160.60">
    <property type="entry name" value="Classic Zinc Finger"/>
    <property type="match status" value="1"/>
</dbReference>
<dbReference type="PANTHER" id="PTHR10039:SF14">
    <property type="entry name" value="NACHT DOMAIN-CONTAINING PROTEIN"/>
    <property type="match status" value="1"/>
</dbReference>
<keyword evidence="2" id="KW-0862">Zinc</keyword>
<dbReference type="SUPFAM" id="SSF53474">
    <property type="entry name" value="alpha/beta-Hydrolases"/>
    <property type="match status" value="1"/>
</dbReference>
<dbReference type="Pfam" id="PF22939">
    <property type="entry name" value="WHD_GPIID"/>
    <property type="match status" value="1"/>
</dbReference>
<dbReference type="OrthoDB" id="21416at2759"/>
<dbReference type="Gene3D" id="3.40.50.1820">
    <property type="entry name" value="alpha/beta hydrolase"/>
    <property type="match status" value="1"/>
</dbReference>
<dbReference type="STRING" id="767769.A0A1L9URC3"/>
<accession>A0A1L9URC3</accession>
<sequence>MAEMNMEKTVFRLRRLPETVKTAEDVAELLSHRLRVPEGEITVRSFALSLKSREKPRTKVATVMFKVCPSPVLERPDAKEWYIDGMSHDLNDRLILDTHFLGLTPLNDHSPLQAPYDCLAISGLASHPFGSWQPKEDRRYMWILDELARGEQSVRAILYGYDTRLEGSQSFQTISDLARQLIEQLLAYRAPGSVTPLAFLAHSLGGLVVKQALRDLAENYSDKESQDLLSAVRGAIFFGVPNTGMRQKAMEAIAGHQPNKVLVGDLSKNSKFIKRLAKAFPTKPFYKNCKFFWAYETEVSPTVTRNAANRLIRDGPAVKLVSEKSATCGFIKTNSTVTFPINFSHSNMVKFSQDSHYLGVVQDKLSQILQIAPHGTSYEAQGSNVPHIASNDVTGLSYRIDSAGTTGSATTSLQLGSSSHSSIADVEMFKRNSGLTESEAKGFAKTTQTVLLPAAREIPQSEQWHNNQPTLITQLDQSISSMEKFGQVAQEIDSFSNGSNTIGNERIKEANTTAERPQLFDAPMRDFNKSINEVSQSVVGTNWLISNQKEGLMGPHAPKPGKGEMEKVHRDTVEHWLSALDVKAEHQIHQEKRKRVCKDPGRWLLSSSRFKTWTNPDSRQNPLLWLSGIPGAGKSVLASVVIDELSNIQGATVAYFYCKYGSDQHNSLESVTRSILAQILDQNPNLLPSFLGSAHMNEPLTSSAVSERILCTSLRTCTRVFLVLDGLDECGRAARKAIVSRFRRMVLSAVEVGSIRCLFISQEDDAAVEDFQGIQPIKIGKQNSDDISEFASMCQQNIIAKFGASHRLSHIGAIILKQSQGMFLFAELFVKYLEQWSRLKGLKKQLRHKNLPAKLDDLYALILSRICKARGGRAMRLIEEMLGWIACARRPLRWKEIQTTACIDPRKRNFDDGRRLGYSPRELFASLVEHQSDDTVNFIHGTARQFLMKRSLDRSPRQQPVVEVHQAHFSLSMRLLTYLSFSQFVVNRPREDTRSDLLSGFYQLYEYASAFWVVHLEESLPNLAEEKLVLLRQALERLVEVHWSKSHQPIHDSEVRTLLSPLERLKDTDLEQFDKLIQAVAWARKQSGPSGIKPSTKEALTLWRSVAEIRSVLQEIPPTGKKLETIDLLYGIKRYKCPWVNCQYYHYGFHYAEQQARHIKKHKLPYLCLVMGCPKEASGYKLEKDLKEHLFSEHQICVGVLELTSPEPQEVHAGEKDLTEEKNLTQRQEIHAREKDKKRYKTRQQTRQAQQQKIYTSEKDSTQEKDLTRHQEIRAGEKEKDSTQEKRLNRQQRRQQRIHAGKKAFPCTKYGRVFTGRANRERHQFTHSKTKKYVCAGTLMNTKKWGCGRPFPNRSKFRDHFRPENQRKCILPWLHEKQAACDGAEKYLDDNVFAGQTGANAKVLLDVGRSLPPLRDFLNRYRL</sequence>
<dbReference type="SMART" id="SM00355">
    <property type="entry name" value="ZnF_C2H2"/>
    <property type="match status" value="3"/>
</dbReference>
<dbReference type="OMA" id="DYASACW"/>
<proteinExistence type="predicted"/>
<keyword evidence="2" id="KW-0863">Zinc-finger</keyword>
<organism evidence="5 6">
    <name type="scientific">Aspergillus brasiliensis (strain CBS 101740 / IMI 381727 / IBT 21946)</name>
    <dbReference type="NCBI Taxonomy" id="767769"/>
    <lineage>
        <taxon>Eukaryota</taxon>
        <taxon>Fungi</taxon>
        <taxon>Dikarya</taxon>
        <taxon>Ascomycota</taxon>
        <taxon>Pezizomycotina</taxon>
        <taxon>Eurotiomycetes</taxon>
        <taxon>Eurotiomycetidae</taxon>
        <taxon>Eurotiales</taxon>
        <taxon>Aspergillaceae</taxon>
        <taxon>Aspergillus</taxon>
        <taxon>Aspergillus subgen. Circumdati</taxon>
    </lineage>
</organism>
<dbReference type="PROSITE" id="PS50157">
    <property type="entry name" value="ZINC_FINGER_C2H2_2"/>
    <property type="match status" value="1"/>
</dbReference>
<evidence type="ECO:0000259" key="4">
    <source>
        <dbReference type="PROSITE" id="PS50157"/>
    </source>
</evidence>
<dbReference type="SUPFAM" id="SSF57667">
    <property type="entry name" value="beta-beta-alpha zinc fingers"/>
    <property type="match status" value="1"/>
</dbReference>
<feature type="region of interest" description="Disordered" evidence="3">
    <location>
        <begin position="1231"/>
        <end position="1302"/>
    </location>
</feature>
<keyword evidence="1" id="KW-0677">Repeat</keyword>
<protein>
    <recommendedName>
        <fullName evidence="4">C2H2-type domain-containing protein</fullName>
    </recommendedName>
</protein>
<feature type="compositionally biased region" description="Basic and acidic residues" evidence="3">
    <location>
        <begin position="1256"/>
        <end position="1288"/>
    </location>
</feature>
<feature type="domain" description="C2H2-type" evidence="4">
    <location>
        <begin position="1305"/>
        <end position="1332"/>
    </location>
</feature>
<dbReference type="RefSeq" id="XP_067481483.1">
    <property type="nucleotide sequence ID" value="XM_067621709.1"/>
</dbReference>
<evidence type="ECO:0000256" key="3">
    <source>
        <dbReference type="SAM" id="MobiDB-lite"/>
    </source>
</evidence>
<evidence type="ECO:0000313" key="5">
    <source>
        <dbReference type="EMBL" id="OJJ74235.1"/>
    </source>
</evidence>
<dbReference type="Pfam" id="PF24883">
    <property type="entry name" value="NPHP3_N"/>
    <property type="match status" value="1"/>
</dbReference>
<gene>
    <name evidence="5" type="ORF">ASPBRDRAFT_204402</name>
</gene>
<dbReference type="Gene3D" id="3.40.50.300">
    <property type="entry name" value="P-loop containing nucleotide triphosphate hydrolases"/>
    <property type="match status" value="1"/>
</dbReference>
<dbReference type="InterPro" id="IPR013087">
    <property type="entry name" value="Znf_C2H2_type"/>
</dbReference>
<dbReference type="EMBL" id="KV878681">
    <property type="protein sequence ID" value="OJJ74235.1"/>
    <property type="molecule type" value="Genomic_DNA"/>
</dbReference>
<dbReference type="InterPro" id="IPR029058">
    <property type="entry name" value="AB_hydrolase_fold"/>
</dbReference>
<dbReference type="GO" id="GO:0008270">
    <property type="term" value="F:zinc ion binding"/>
    <property type="evidence" value="ECO:0007669"/>
    <property type="project" value="UniProtKB-KW"/>
</dbReference>
<evidence type="ECO:0000313" key="6">
    <source>
        <dbReference type="Proteomes" id="UP000184499"/>
    </source>
</evidence>
<keyword evidence="2" id="KW-0479">Metal-binding</keyword>
<dbReference type="SUPFAM" id="SSF52540">
    <property type="entry name" value="P-loop containing nucleoside triphosphate hydrolases"/>
    <property type="match status" value="1"/>
</dbReference>
<dbReference type="InterPro" id="IPR054471">
    <property type="entry name" value="GPIID_WHD"/>
</dbReference>
<dbReference type="PANTHER" id="PTHR10039">
    <property type="entry name" value="AMELOGENIN"/>
    <property type="match status" value="1"/>
</dbReference>
<dbReference type="InterPro" id="IPR056884">
    <property type="entry name" value="NPHP3-like_N"/>
</dbReference>
<evidence type="ECO:0000256" key="2">
    <source>
        <dbReference type="PROSITE-ProRule" id="PRU00042"/>
    </source>
</evidence>
<reference evidence="6" key="1">
    <citation type="journal article" date="2017" name="Genome Biol.">
        <title>Comparative genomics reveals high biological diversity and specific adaptations in the industrially and medically important fungal genus Aspergillus.</title>
        <authorList>
            <person name="de Vries R.P."/>
            <person name="Riley R."/>
            <person name="Wiebenga A."/>
            <person name="Aguilar-Osorio G."/>
            <person name="Amillis S."/>
            <person name="Uchima C.A."/>
            <person name="Anderluh G."/>
            <person name="Asadollahi M."/>
            <person name="Askin M."/>
            <person name="Barry K."/>
            <person name="Battaglia E."/>
            <person name="Bayram O."/>
            <person name="Benocci T."/>
            <person name="Braus-Stromeyer S.A."/>
            <person name="Caldana C."/>
            <person name="Canovas D."/>
            <person name="Cerqueira G.C."/>
            <person name="Chen F."/>
            <person name="Chen W."/>
            <person name="Choi C."/>
            <person name="Clum A."/>
            <person name="Dos Santos R.A."/>
            <person name="Damasio A.R."/>
            <person name="Diallinas G."/>
            <person name="Emri T."/>
            <person name="Fekete E."/>
            <person name="Flipphi M."/>
            <person name="Freyberg S."/>
            <person name="Gallo A."/>
            <person name="Gournas C."/>
            <person name="Habgood R."/>
            <person name="Hainaut M."/>
            <person name="Harispe M.L."/>
            <person name="Henrissat B."/>
            <person name="Hilden K.S."/>
            <person name="Hope R."/>
            <person name="Hossain A."/>
            <person name="Karabika E."/>
            <person name="Karaffa L."/>
            <person name="Karanyi Z."/>
            <person name="Krasevec N."/>
            <person name="Kuo A."/>
            <person name="Kusch H."/>
            <person name="LaButti K."/>
            <person name="Lagendijk E.L."/>
            <person name="Lapidus A."/>
            <person name="Levasseur A."/>
            <person name="Lindquist E."/>
            <person name="Lipzen A."/>
            <person name="Logrieco A.F."/>
            <person name="MacCabe A."/>
            <person name="Maekelae M.R."/>
            <person name="Malavazi I."/>
            <person name="Melin P."/>
            <person name="Meyer V."/>
            <person name="Mielnichuk N."/>
            <person name="Miskei M."/>
            <person name="Molnar A.P."/>
            <person name="Mule G."/>
            <person name="Ngan C.Y."/>
            <person name="Orejas M."/>
            <person name="Orosz E."/>
            <person name="Ouedraogo J.P."/>
            <person name="Overkamp K.M."/>
            <person name="Park H.-S."/>
            <person name="Perrone G."/>
            <person name="Piumi F."/>
            <person name="Punt P.J."/>
            <person name="Ram A.F."/>
            <person name="Ramon A."/>
            <person name="Rauscher S."/>
            <person name="Record E."/>
            <person name="Riano-Pachon D.M."/>
            <person name="Robert V."/>
            <person name="Roehrig J."/>
            <person name="Ruller R."/>
            <person name="Salamov A."/>
            <person name="Salih N.S."/>
            <person name="Samson R.A."/>
            <person name="Sandor E."/>
            <person name="Sanguinetti M."/>
            <person name="Schuetze T."/>
            <person name="Sepcic K."/>
            <person name="Shelest E."/>
            <person name="Sherlock G."/>
            <person name="Sophianopoulou V."/>
            <person name="Squina F.M."/>
            <person name="Sun H."/>
            <person name="Susca A."/>
            <person name="Todd R.B."/>
            <person name="Tsang A."/>
            <person name="Unkles S.E."/>
            <person name="van de Wiele N."/>
            <person name="van Rossen-Uffink D."/>
            <person name="Oliveira J.V."/>
            <person name="Vesth T.C."/>
            <person name="Visser J."/>
            <person name="Yu J.-H."/>
            <person name="Zhou M."/>
            <person name="Andersen M.R."/>
            <person name="Archer D.B."/>
            <person name="Baker S.E."/>
            <person name="Benoit I."/>
            <person name="Brakhage A.A."/>
            <person name="Braus G.H."/>
            <person name="Fischer R."/>
            <person name="Frisvad J.C."/>
            <person name="Goldman G.H."/>
            <person name="Houbraken J."/>
            <person name="Oakley B."/>
            <person name="Pocsi I."/>
            <person name="Scazzocchio C."/>
            <person name="Seiboth B."/>
            <person name="vanKuyk P.A."/>
            <person name="Wortman J."/>
            <person name="Dyer P.S."/>
            <person name="Grigoriev I.V."/>
        </authorList>
    </citation>
    <scope>NUCLEOTIDE SEQUENCE [LARGE SCALE GENOMIC DNA]</scope>
    <source>
        <strain evidence="6">CBS 101740 / IMI 381727 / IBT 21946</strain>
    </source>
</reference>
<dbReference type="VEuPathDB" id="FungiDB:ASPBRDRAFT_204402"/>
<dbReference type="InterPro" id="IPR027417">
    <property type="entry name" value="P-loop_NTPase"/>
</dbReference>